<dbReference type="Gene3D" id="2.10.10.10">
    <property type="entry name" value="Fibronectin, type II, collagen-binding"/>
    <property type="match status" value="2"/>
</dbReference>
<keyword evidence="14" id="KW-0558">Oxidation</keyword>
<evidence type="ECO:0000259" key="25">
    <source>
        <dbReference type="PROSITE" id="PS51091"/>
    </source>
</evidence>
<keyword evidence="10 23" id="KW-0732">Signal</keyword>
<dbReference type="CDD" id="cd00063">
    <property type="entry name" value="FN3"/>
    <property type="match status" value="13"/>
</dbReference>
<organism evidence="27 28">
    <name type="scientific">Phocoena sinus</name>
    <name type="common">Vaquita</name>
    <dbReference type="NCBI Taxonomy" id="42100"/>
    <lineage>
        <taxon>Eukaryota</taxon>
        <taxon>Metazoa</taxon>
        <taxon>Chordata</taxon>
        <taxon>Craniata</taxon>
        <taxon>Vertebrata</taxon>
        <taxon>Euteleostomi</taxon>
        <taxon>Mammalia</taxon>
        <taxon>Eutheria</taxon>
        <taxon>Laurasiatheria</taxon>
        <taxon>Artiodactyla</taxon>
        <taxon>Whippomorpha</taxon>
        <taxon>Cetacea</taxon>
        <taxon>Odontoceti</taxon>
        <taxon>Phocoenidae</taxon>
        <taxon>Phocoena</taxon>
    </lineage>
</organism>
<dbReference type="FunFam" id="2.60.40.10:FF:000447">
    <property type="entry name" value="fibronectin isoform X1"/>
    <property type="match status" value="1"/>
</dbReference>
<feature type="domain" description="Fibronectin type-III" evidence="24">
    <location>
        <begin position="1454"/>
        <end position="1544"/>
    </location>
</feature>
<feature type="domain" description="Fibronectin type-III" evidence="24">
    <location>
        <begin position="999"/>
        <end position="1085"/>
    </location>
</feature>
<evidence type="ECO:0000256" key="4">
    <source>
        <dbReference type="ARBA" id="ARBA00022499"/>
    </source>
</evidence>
<feature type="domain" description="Fibronectin type-III" evidence="24">
    <location>
        <begin position="1725"/>
        <end position="1815"/>
    </location>
</feature>
<feature type="domain" description="Fibronectin type-III" evidence="24">
    <location>
        <begin position="723"/>
        <end position="813"/>
    </location>
</feature>
<dbReference type="FunFam" id="2.60.40.10:FF:000099">
    <property type="entry name" value="Fibronectin 1"/>
    <property type="match status" value="3"/>
</dbReference>
<evidence type="ECO:0000313" key="27">
    <source>
        <dbReference type="Ensembl" id="ENSPSNP00000022406.1"/>
    </source>
</evidence>
<feature type="signal peptide" evidence="23">
    <location>
        <begin position="1"/>
        <end position="27"/>
    </location>
</feature>
<evidence type="ECO:0000256" key="1">
    <source>
        <dbReference type="ARBA" id="ARBA00004498"/>
    </source>
</evidence>
<evidence type="ECO:0000259" key="26">
    <source>
        <dbReference type="PROSITE" id="PS51092"/>
    </source>
</evidence>
<feature type="domain" description="Fibronectin type-III" evidence="24">
    <location>
        <begin position="909"/>
        <end position="998"/>
    </location>
</feature>
<feature type="compositionally biased region" description="Basic and acidic residues" evidence="22">
    <location>
        <begin position="1305"/>
        <end position="1317"/>
    </location>
</feature>
<keyword evidence="8" id="KW-0765">Sulfation</keyword>
<dbReference type="PRINTS" id="PR00013">
    <property type="entry name" value="FNTYPEII"/>
</dbReference>
<evidence type="ECO:0000256" key="6">
    <source>
        <dbReference type="ARBA" id="ARBA00022530"/>
    </source>
</evidence>
<dbReference type="SMART" id="SM00059">
    <property type="entry name" value="FN2"/>
    <property type="match status" value="2"/>
</dbReference>
<feature type="domain" description="Fibronectin type-I" evidence="25">
    <location>
        <begin position="51"/>
        <end position="91"/>
    </location>
</feature>
<dbReference type="FunFam" id="2.10.70.10:FF:000006">
    <property type="entry name" value="Fibronectin 1"/>
    <property type="match status" value="3"/>
</dbReference>
<evidence type="ECO:0000256" key="18">
    <source>
        <dbReference type="ARBA" id="ARBA00046449"/>
    </source>
</evidence>
<dbReference type="GeneTree" id="ENSGT00940000155126"/>
<keyword evidence="15 21" id="KW-1015">Disulfide bond</keyword>
<dbReference type="SUPFAM" id="SSF57603">
    <property type="entry name" value="FnI-like domain"/>
    <property type="match status" value="12"/>
</dbReference>
<dbReference type="GeneID" id="116756945"/>
<dbReference type="InterPro" id="IPR000083">
    <property type="entry name" value="Fibronectin_type1"/>
</dbReference>
<dbReference type="FunFam" id="2.10.70.10:FF:000022">
    <property type="entry name" value="fibronectin isoform X1"/>
    <property type="match status" value="1"/>
</dbReference>
<dbReference type="InterPro" id="IPR013806">
    <property type="entry name" value="Kringle-like"/>
</dbReference>
<dbReference type="FunFam" id="2.60.40.10:FF:000336">
    <property type="entry name" value="fibronectin isoform X1"/>
    <property type="match status" value="1"/>
</dbReference>
<keyword evidence="6" id="KW-0272">Extracellular matrix</keyword>
<feature type="disulfide bond" evidence="21">
    <location>
        <begin position="421"/>
        <end position="447"/>
    </location>
</feature>
<evidence type="ECO:0000256" key="5">
    <source>
        <dbReference type="ARBA" id="ARBA00022525"/>
    </source>
</evidence>
<dbReference type="FunFam" id="2.60.40.10:FF:000579">
    <property type="entry name" value="Fibronectin 1"/>
    <property type="match status" value="1"/>
</dbReference>
<feature type="region of interest" description="Disordered" evidence="22">
    <location>
        <begin position="25"/>
        <end position="49"/>
    </location>
</feature>
<keyword evidence="4" id="KW-1017">Isopeptide bond</keyword>
<dbReference type="PANTHER" id="PTHR46708:SF8">
    <property type="entry name" value="FIBRONECTIN"/>
    <property type="match status" value="1"/>
</dbReference>
<dbReference type="GO" id="GO:0007399">
    <property type="term" value="P:nervous system development"/>
    <property type="evidence" value="ECO:0007669"/>
    <property type="project" value="TreeGrafter"/>
</dbReference>
<keyword evidence="5" id="KW-0964">Secreted</keyword>
<gene>
    <name evidence="27" type="primary">FN1</name>
</gene>
<evidence type="ECO:0000256" key="16">
    <source>
        <dbReference type="ARBA" id="ARBA00023180"/>
    </source>
</evidence>
<dbReference type="GO" id="GO:0008360">
    <property type="term" value="P:regulation of cell shape"/>
    <property type="evidence" value="ECO:0007669"/>
    <property type="project" value="UniProtKB-KW"/>
</dbReference>
<dbReference type="Gene3D" id="2.10.70.10">
    <property type="entry name" value="Complement Module, domain 1"/>
    <property type="match status" value="12"/>
</dbReference>
<evidence type="ECO:0000256" key="21">
    <source>
        <dbReference type="PROSITE-ProRule" id="PRU00479"/>
    </source>
</evidence>
<feature type="disulfide bond" evidence="21">
    <location>
        <begin position="435"/>
        <end position="462"/>
    </location>
</feature>
<evidence type="ECO:0000259" key="24">
    <source>
        <dbReference type="PROSITE" id="PS50853"/>
    </source>
</evidence>
<protein>
    <recommendedName>
        <fullName evidence="2">Fibronectin</fullName>
    </recommendedName>
</protein>
<dbReference type="SUPFAM" id="SSF57440">
    <property type="entry name" value="Kringle-like"/>
    <property type="match status" value="2"/>
</dbReference>
<feature type="domain" description="Fibronectin type-III" evidence="24">
    <location>
        <begin position="814"/>
        <end position="903"/>
    </location>
</feature>
<evidence type="ECO:0000256" key="8">
    <source>
        <dbReference type="ARBA" id="ARBA00022641"/>
    </source>
</evidence>
<feature type="domain" description="Fibronectin type-I" evidence="25">
    <location>
        <begin position="560"/>
        <end position="603"/>
    </location>
</feature>
<evidence type="ECO:0000256" key="15">
    <source>
        <dbReference type="ARBA" id="ARBA00023157"/>
    </source>
</evidence>
<feature type="domain" description="Fibronectin type-I" evidence="25">
    <location>
        <begin position="185"/>
        <end position="229"/>
    </location>
</feature>
<accession>A0A8C9CB37</accession>
<dbReference type="SMART" id="SM00060">
    <property type="entry name" value="FN3"/>
    <property type="match status" value="14"/>
</dbReference>
<dbReference type="PANTHER" id="PTHR46708">
    <property type="entry name" value="TENASCIN"/>
    <property type="match status" value="1"/>
</dbReference>
<dbReference type="InterPro" id="IPR036943">
    <property type="entry name" value="FN_type2_sf"/>
</dbReference>
<keyword evidence="9" id="KW-0358">Heparin-binding</keyword>
<evidence type="ECO:0000256" key="14">
    <source>
        <dbReference type="ARBA" id="ARBA00023097"/>
    </source>
</evidence>
<dbReference type="FunFam" id="2.60.40.10:FF:000306">
    <property type="entry name" value="fibronectin isoform X1"/>
    <property type="match status" value="1"/>
</dbReference>
<feature type="domain" description="Fibronectin type-I" evidence="25">
    <location>
        <begin position="140"/>
        <end position="183"/>
    </location>
</feature>
<dbReference type="PROSITE" id="PS50853">
    <property type="entry name" value="FN3"/>
    <property type="match status" value="13"/>
</dbReference>
<feature type="domain" description="Fibronectin type-III" evidence="24">
    <location>
        <begin position="1545"/>
        <end position="1637"/>
    </location>
</feature>
<reference evidence="27" key="1">
    <citation type="submission" date="2019-08" db="EMBL/GenBank/DDBJ databases">
        <title>Phocoena sinus (Vaquita) genome, mPhoSin1, primary haplotype.</title>
        <authorList>
            <person name="Morin P."/>
            <person name="Mountcastle J."/>
            <person name="Fungtammasan C."/>
            <person name="Rhie A."/>
            <person name="Rojas-Bracho L."/>
            <person name="Smith C.R."/>
            <person name="Taylor B.L."/>
            <person name="Gulland F.M.D."/>
            <person name="Musser W."/>
            <person name="Houck M."/>
            <person name="Haase B."/>
            <person name="Paez S."/>
            <person name="Howe K."/>
            <person name="Torrance J."/>
            <person name="Formenti G."/>
            <person name="Phillippy A."/>
            <person name="Ryder O."/>
            <person name="Jarvis E.D."/>
            <person name="Fedrigo O."/>
        </authorList>
    </citation>
    <scope>NUCLEOTIDE SEQUENCE [LARGE SCALE GENOMIC DNA]</scope>
</reference>
<dbReference type="Pfam" id="PF00040">
    <property type="entry name" value="fn2"/>
    <property type="match status" value="2"/>
</dbReference>
<comment type="subcellular location">
    <subcellularLocation>
        <location evidence="1">Secreted</location>
        <location evidence="1">Extracellular space</location>
        <location evidence="1">Extracellular matrix</location>
    </subcellularLocation>
</comment>
<feature type="domain" description="Fibronectin type-III" evidence="24">
    <location>
        <begin position="1272"/>
        <end position="1359"/>
    </location>
</feature>
<dbReference type="GO" id="GO:0005178">
    <property type="term" value="F:integrin binding"/>
    <property type="evidence" value="ECO:0007669"/>
    <property type="project" value="TreeGrafter"/>
</dbReference>
<comment type="function">
    <text evidence="20">Binds fibronectin and induces fibril formation. This fibronectin polymer, named superfibronectin, exhibits enhanced adhesive properties. Both anastellin and superfibronectin inhibit tumor growth, angiogenesis and metastasis. Anastellin activates p38 MAPK and inhibits lysophospholipid signaling.</text>
</comment>
<dbReference type="InterPro" id="IPR013783">
    <property type="entry name" value="Ig-like_fold"/>
</dbReference>
<evidence type="ECO:0000256" key="17">
    <source>
        <dbReference type="ARBA" id="ARBA00035619"/>
    </source>
</evidence>
<keyword evidence="7" id="KW-0597">Phosphoprotein</keyword>
<feature type="region of interest" description="Disordered" evidence="22">
    <location>
        <begin position="1305"/>
        <end position="1324"/>
    </location>
</feature>
<evidence type="ECO:0000256" key="3">
    <source>
        <dbReference type="ARBA" id="ARBA00022486"/>
    </source>
</evidence>
<dbReference type="FunFam" id="2.60.40.10:FF:000300">
    <property type="entry name" value="fibronectin isoform X1"/>
    <property type="match status" value="1"/>
</dbReference>
<feature type="domain" description="Fibronectin type-I" evidence="25">
    <location>
        <begin position="1904"/>
        <end position="1948"/>
    </location>
</feature>
<feature type="region of interest" description="Disordered" evidence="22">
    <location>
        <begin position="1479"/>
        <end position="1502"/>
    </location>
</feature>
<dbReference type="InterPro" id="IPR000562">
    <property type="entry name" value="FN_type2_dom"/>
</dbReference>
<evidence type="ECO:0000313" key="28">
    <source>
        <dbReference type="Proteomes" id="UP000694554"/>
    </source>
</evidence>
<dbReference type="SUPFAM" id="SSF49265">
    <property type="entry name" value="Fibronectin type III"/>
    <property type="match status" value="9"/>
</dbReference>
<feature type="compositionally biased region" description="Polar residues" evidence="22">
    <location>
        <begin position="1479"/>
        <end position="1489"/>
    </location>
</feature>
<dbReference type="GO" id="GO:0007507">
    <property type="term" value="P:heart development"/>
    <property type="evidence" value="ECO:0007669"/>
    <property type="project" value="TreeGrafter"/>
</dbReference>
<dbReference type="FunFam" id="2.10.70.10:FF:000027">
    <property type="entry name" value="Fibronectin 1"/>
    <property type="match status" value="1"/>
</dbReference>
<comment type="subunit">
    <text evidence="18">Mostly heterodimers or multimers of alternatively spliced variants, connected by 2 disulfide bonds near the carboxyl ends; to a lesser extent homodimers. Interacts with FBLN1, AMBP, TNR, LGALS3BP and COL13A1. Interacts with FBLN7. Interacts with COMP. Interacts (via type III repeats 9-14) with TNFAIP6 (via CUB domain); this interaction enhances fibronectin fibril assembly. TNFAIP6 may act as a bridging molecule between FN1 and THBS1. Interacts with TNR; the interaction inhibits cell adhesion and neurite outgrowth. Interacts with FST3 and MYOC. Interacts with SVEP1.</text>
</comment>
<dbReference type="GO" id="GO:0008201">
    <property type="term" value="F:heparin binding"/>
    <property type="evidence" value="ECO:0007669"/>
    <property type="project" value="UniProtKB-KW"/>
</dbReference>
<dbReference type="FunFam" id="2.60.40.10:FF:000317">
    <property type="entry name" value="fibronectin isoform X1"/>
    <property type="match status" value="1"/>
</dbReference>
<dbReference type="FunFam" id="2.10.70.10:FF:000017">
    <property type="entry name" value="Fibronectin isoform X1"/>
    <property type="match status" value="1"/>
</dbReference>
<evidence type="ECO:0000256" key="12">
    <source>
        <dbReference type="ARBA" id="ARBA00022889"/>
    </source>
</evidence>
<dbReference type="FunFam" id="2.10.70.10:FF:000018">
    <property type="entry name" value="Fibronectin 1"/>
    <property type="match status" value="1"/>
</dbReference>
<evidence type="ECO:0000256" key="7">
    <source>
        <dbReference type="ARBA" id="ARBA00022553"/>
    </source>
</evidence>
<evidence type="ECO:0000256" key="22">
    <source>
        <dbReference type="SAM" id="MobiDB-lite"/>
    </source>
</evidence>
<dbReference type="FunFam" id="2.10.70.10:FF:000004">
    <property type="entry name" value="Fibronectin 1"/>
    <property type="match status" value="1"/>
</dbReference>
<evidence type="ECO:0000256" key="9">
    <source>
        <dbReference type="ARBA" id="ARBA00022674"/>
    </source>
</evidence>
<dbReference type="Pfam" id="PF00039">
    <property type="entry name" value="fn1"/>
    <property type="match status" value="11"/>
</dbReference>
<feature type="domain" description="Fibronectin type-III" evidence="24">
    <location>
        <begin position="1638"/>
        <end position="1724"/>
    </location>
</feature>
<dbReference type="Gene3D" id="2.60.40.10">
    <property type="entry name" value="Immunoglobulins"/>
    <property type="match status" value="14"/>
</dbReference>
<proteinExistence type="predicted"/>
<dbReference type="FunFam" id="2.10.70.10:FF:000021">
    <property type="entry name" value="fibronectin isoform X1"/>
    <property type="match status" value="1"/>
</dbReference>
<dbReference type="GO" id="GO:0005201">
    <property type="term" value="F:extracellular matrix structural constituent"/>
    <property type="evidence" value="ECO:0007669"/>
    <property type="project" value="TreeGrafter"/>
</dbReference>
<keyword evidence="16" id="KW-0325">Glycoprotein</keyword>
<dbReference type="GO" id="GO:0043394">
    <property type="term" value="F:proteoglycan binding"/>
    <property type="evidence" value="ECO:0007669"/>
    <property type="project" value="TreeGrafter"/>
</dbReference>
<keyword evidence="12" id="KW-0130">Cell adhesion</keyword>
<evidence type="ECO:0000256" key="19">
    <source>
        <dbReference type="ARBA" id="ARBA00054969"/>
    </source>
</evidence>
<reference evidence="27" key="3">
    <citation type="submission" date="2025-09" db="UniProtKB">
        <authorList>
            <consortium name="Ensembl"/>
        </authorList>
    </citation>
    <scope>IDENTIFICATION</scope>
</reference>
<feature type="disulfide bond" evidence="21">
    <location>
        <begin position="361"/>
        <end position="387"/>
    </location>
</feature>
<dbReference type="FunFam" id="2.60.40.10:FF:001069">
    <property type="entry name" value="Fibronectin 1"/>
    <property type="match status" value="1"/>
</dbReference>
<dbReference type="FunFam" id="2.60.40.10:FF:000227">
    <property type="entry name" value="Fibronectin isoform X1"/>
    <property type="match status" value="1"/>
</dbReference>
<keyword evidence="3" id="KW-0011">Acute phase</keyword>
<dbReference type="CDD" id="cd00061">
    <property type="entry name" value="FN1"/>
    <property type="match status" value="12"/>
</dbReference>
<dbReference type="PROSITE" id="PS01253">
    <property type="entry name" value="FN1_1"/>
    <property type="match status" value="4"/>
</dbReference>
<feature type="domain" description="Fibronectin type-I" evidence="25">
    <location>
        <begin position="1949"/>
        <end position="1991"/>
    </location>
</feature>
<evidence type="ECO:0000256" key="13">
    <source>
        <dbReference type="ARBA" id="ARBA00022960"/>
    </source>
</evidence>
<feature type="domain" description="Fibronectin type-III" evidence="24">
    <location>
        <begin position="611"/>
        <end position="706"/>
    </location>
</feature>
<keyword evidence="28" id="KW-1185">Reference proteome</keyword>
<dbReference type="RefSeq" id="XP_032494012.1">
    <property type="nucleotide sequence ID" value="XM_032638121.1"/>
</dbReference>
<comment type="function">
    <text evidence="19">Fibronectins bind cell surfaces and various compounds including collagen, fibrin, heparin, DNA, and actin. Fibronectins are involved in cell adhesion, cell motility, opsonization, wound healing, and maintenance of cell shape. Involved in osteoblast compaction through the fibronectin fibrillogenesis cell-mediated matrix assembly process, essential for osteoblast mineralization. Participates in the regulation of type I collagen deposition by osteoblasts.</text>
</comment>
<feature type="domain" description="Fibronectin type-I" evidence="25">
    <location>
        <begin position="517"/>
        <end position="559"/>
    </location>
</feature>
<feature type="chain" id="PRO_5034589737" description="Fibronectin" evidence="23">
    <location>
        <begin position="28"/>
        <end position="2086"/>
    </location>
</feature>
<dbReference type="PROSITE" id="PS51091">
    <property type="entry name" value="FN1_2"/>
    <property type="match status" value="11"/>
</dbReference>
<comment type="function">
    <text evidence="17">Secreted by contracting muscle, induces liver autophagy, a degradative pathway for nutrient mobilization and damage removal, and systemic insulin sensitization via hepatic ITGA5:ITGB1 integrin receptor signaling.</text>
</comment>
<feature type="domain" description="Fibronectin type-III" evidence="24">
    <location>
        <begin position="1360"/>
        <end position="1453"/>
    </location>
</feature>
<dbReference type="CDD" id="cd00062">
    <property type="entry name" value="FN2"/>
    <property type="match status" value="2"/>
</dbReference>
<feature type="domain" description="Fibronectin type-III" evidence="24">
    <location>
        <begin position="1086"/>
        <end position="1176"/>
    </location>
</feature>
<dbReference type="GO" id="GO:0005615">
    <property type="term" value="C:extracellular space"/>
    <property type="evidence" value="ECO:0007669"/>
    <property type="project" value="UniProtKB-ARBA"/>
</dbReference>
<evidence type="ECO:0000256" key="10">
    <source>
        <dbReference type="ARBA" id="ARBA00022729"/>
    </source>
</evidence>
<feature type="domain" description="Fibronectin type-I" evidence="25">
    <location>
        <begin position="96"/>
        <end position="139"/>
    </location>
</feature>
<dbReference type="InterPro" id="IPR003961">
    <property type="entry name" value="FN3_dom"/>
</dbReference>
<dbReference type="Pfam" id="PF00041">
    <property type="entry name" value="fn3"/>
    <property type="match status" value="13"/>
</dbReference>
<reference evidence="27" key="2">
    <citation type="submission" date="2025-08" db="UniProtKB">
        <authorList>
            <consortium name="Ensembl"/>
        </authorList>
    </citation>
    <scope>IDENTIFICATION</scope>
</reference>
<evidence type="ECO:0000256" key="20">
    <source>
        <dbReference type="ARBA" id="ARBA00058634"/>
    </source>
</evidence>
<dbReference type="GO" id="GO:0007044">
    <property type="term" value="P:cell-substrate junction assembly"/>
    <property type="evidence" value="ECO:0007669"/>
    <property type="project" value="TreeGrafter"/>
</dbReference>
<dbReference type="FunFam" id="2.10.70.10:FF:000007">
    <property type="entry name" value="Fibronectin 1"/>
    <property type="match status" value="2"/>
</dbReference>
<feature type="domain" description="Fibronectin type-II" evidence="26">
    <location>
        <begin position="416"/>
        <end position="464"/>
    </location>
</feature>
<evidence type="ECO:0000256" key="23">
    <source>
        <dbReference type="SAM" id="SignalP"/>
    </source>
</evidence>
<feature type="domain" description="Fibronectin type-I" evidence="25">
    <location>
        <begin position="469"/>
        <end position="512"/>
    </location>
</feature>
<dbReference type="GO" id="GO:0006953">
    <property type="term" value="P:acute-phase response"/>
    <property type="evidence" value="ECO:0007669"/>
    <property type="project" value="UniProtKB-KW"/>
</dbReference>
<dbReference type="FunFam" id="2.60.40.10:FF:000433">
    <property type="entry name" value="fibronectin isoform X5"/>
    <property type="match status" value="1"/>
</dbReference>
<dbReference type="FunFam" id="2.10.10.10:FF:000001">
    <property type="entry name" value="Fibronectin 1a isoform 1"/>
    <property type="match status" value="2"/>
</dbReference>
<keyword evidence="13" id="KW-0133">Cell shape</keyword>
<dbReference type="FunFam" id="2.10.70.10:FF:000020">
    <property type="entry name" value="fibronectin isoform X1"/>
    <property type="match status" value="1"/>
</dbReference>
<feature type="domain" description="Fibronectin type-I" evidence="25">
    <location>
        <begin position="230"/>
        <end position="274"/>
    </location>
</feature>
<sequence>MLGDPGPRLLLLLTVLSLGTAVPSTGASKSKRQAQQVIQPQSPLAVSQSKPGCYDNGKHYQINQQWERTYLGSALVCTCYGGSRGFNCESKPEPEETCFDKYTGNTYRVGDTYERPKDSMIWDCTCIGAGRGRISCTIANRCHEGGQSYKIGDTWRRPHETGGYMLECVCLGNGKGEWTCKPIAEKCFDHAAGTSYVVGETWEKPYQGWMMVDCTCLGEGSGRITCTSRNRCNDQDTRTSYRIGDTWRKKDNRGNLLQCICTGNGRGEWKCERHTTLQTTSAGSGSFTDVRTAIYQPQPHPQPAPYGHCVTDSGVVYSVGMQWLKAQGNKQMLCTCLGNGVSCQETAITQTYGGNSNGEPCVLPFTYNGRTFYSCTTEGRQDGHLWCSTTSNYEQDQKYSFCTDHTVLVQTRGGNSNGALCHFPFLYNNQNYTDCTSEGRRDNMKWCGTTRNYDADQKFGFCPMAAHEEICTTNEGIMYRIGDQWDKQHDMGHMMRCTCVGNGRGEWTCVAYSQLRDQCIVDDITYNVNDTFHKRHEEGHMLNCTCFGQGRGRWKCDPIDQCQDSESRTFYQIGESWEKFLHGVRYQCYCYGRGIGEWGCQPIQTYPGSTGPVQVIITETPSQPNSHPIQWNAPEPSHISKYILRWKPKNSPDRWKEATIPGHLNSYTIKGLRPGVVYEGQLISVQHYGQREMTRFDFTTTSTSPVVTSNTVTGETTPFSPVVATSESVTEITASSFVVSWVSASDTVSGFRVEYELSEEGDEPQYLDLPSTATSVNIPDLLPGRKYIVNVYQISEEGEQSLILSTSQTTAPDAPPDPTVDQVDNTSIVVRWSRPQAPITGYRIVYSPSVEGSSTELNLPETANSVTLSDLQPGVQYNITIYAVEENQESTPVFIQQETTGVPRSELDAPTNLQFINETDTTIIVTWTPPRARIAGYRLTVGLTRGGQPKQYNVGPSSTQYPLRNLQPGSEYSATLVAVKGSQQSPRVTGVFTTLQPLSSIPPYHTEVTETTIVITWTPAPRIGFKLGVRPSQGGEAPREVTSESGSIVVSGLTPGVEYIYTISVLKDGQERDTPIVKKVVTPLSPPKNLHLETNPDTGVLTVSWERSNTPDITGYRITTTPTNGQQGYSLEEVVHADQSSCTFENLSPGLEYNVSVYTVKDDKESVPISDTIMPAVPPPTDLRFTNVGPDTMRVTWAPPPSIELTNLLVRYSPVKNEEDVAELSVSPSDNAVFLTNLLPGTEYLVSVSSVYEQHESVPLRGRQKTGLDSPTGIDFSDITANSFTVHWIAPRATITGYKIRHHPEHMGGRHREDRVPPSRNSITLTNLNPGTDYVVTIVALNGKEESPSLVGQQTTVSDVPRDLEVIAATPTSLLISWDAPAVTVRYYRITYGETGGNSPVQEFTVPGSKSTATISGLKPGADYTITVYAVTGRGDSPASSKPISIDYRTEIDKPSQMQVTDVQDNSISVRWLPSSSPVTGYRVTTTPKNGPGPSKTMTAGPDQTEMTIEGLQPTVEYVVSVYAQNRNGESQPLVQTAVTTIPAPTNLKFTQVSPTSLAAQWTAPNVQLTGYRVRVTPKEKTGPMKEINLAPDSSSVVVSGLMVATKYEVSVYALKDTLTSRPAQGVVTTLENVSPPRRARVTDATETTITISWRTKTETITGFQVDAIPANGQTPIQRTIKPDVRSYTITGLQPGTDYKIHLYTLNDNARSSPVVIDASTAIDAPSNLHFLATTPNSLLLSWQPPRARITGYIIKYEKPGSPPREVVPRPRPGVTEATITGLEPGIEYTIQVIALKNNQKSEPLIGRKKTGQEALSQTTISWTPFQESSEYIISCHPVGIDEEPLQFRVPGTSASATLTGLTRGATYNIIVEAIKDQKRHKVREQVVTVGNSADQGLNQPTDDSCFDPYTVSHYAIGEEWERLSESGFKLSCQCLGFGSGHFRCDSSKWCHDNGVNYKIGEKWDRQGESGQMMSCTCLGNGKGEFKCDPHEATCYDDGKTYHVGEQWQKEYLGAICSCTCFGGQRGWRCDNCRRPGAEPGHEGSTGHSYNQYSQRYHQRTNTNVNCPIECFMPLDVQADREDSRE</sequence>
<evidence type="ECO:0000256" key="11">
    <source>
        <dbReference type="ARBA" id="ARBA00022737"/>
    </source>
</evidence>
<feature type="domain" description="Fibronectin type-III" evidence="24">
    <location>
        <begin position="1179"/>
        <end position="1271"/>
    </location>
</feature>
<dbReference type="FunFam" id="2.60.40.10:FF:000417">
    <property type="entry name" value="Fibronectin 1"/>
    <property type="match status" value="1"/>
</dbReference>
<feature type="disulfide bond" evidence="21">
    <location>
        <begin position="375"/>
        <end position="402"/>
    </location>
</feature>
<feature type="domain" description="Fibronectin type-II" evidence="26">
    <location>
        <begin position="356"/>
        <end position="404"/>
    </location>
</feature>
<dbReference type="PROSITE" id="PS51092">
    <property type="entry name" value="FN2_2"/>
    <property type="match status" value="2"/>
</dbReference>
<name>A0A8C9CB37_PHOSS</name>
<dbReference type="InterPro" id="IPR050991">
    <property type="entry name" value="ECM_Regulatory_Proteins"/>
</dbReference>
<dbReference type="Ensembl" id="ENSPSNT00000025202.1">
    <property type="protein sequence ID" value="ENSPSNP00000022406.1"/>
    <property type="gene ID" value="ENSPSNG00000016255.1"/>
</dbReference>
<dbReference type="InterPro" id="IPR036116">
    <property type="entry name" value="FN3_sf"/>
</dbReference>
<evidence type="ECO:0000256" key="2">
    <source>
        <dbReference type="ARBA" id="ARBA00020368"/>
    </source>
</evidence>
<dbReference type="GO" id="GO:0007160">
    <property type="term" value="P:cell-matrix adhesion"/>
    <property type="evidence" value="ECO:0007669"/>
    <property type="project" value="TreeGrafter"/>
</dbReference>
<dbReference type="FunFam" id="2.60.40.10:FF:000275">
    <property type="entry name" value="fibronectin isoform X1"/>
    <property type="match status" value="1"/>
</dbReference>
<dbReference type="PROSITE" id="PS00023">
    <property type="entry name" value="FN2_1"/>
    <property type="match status" value="1"/>
</dbReference>
<dbReference type="CTD" id="2335"/>
<feature type="domain" description="Fibronectin type-I" evidence="25">
    <location>
        <begin position="1993"/>
        <end position="2033"/>
    </location>
</feature>
<keyword evidence="11" id="KW-0677">Repeat</keyword>
<dbReference type="Proteomes" id="UP000694554">
    <property type="component" value="Chromosome 7"/>
</dbReference>
<dbReference type="SMART" id="SM00058">
    <property type="entry name" value="FN1"/>
    <property type="match status" value="12"/>
</dbReference>